<evidence type="ECO:0000259" key="1">
    <source>
        <dbReference type="Pfam" id="PF01551"/>
    </source>
</evidence>
<evidence type="ECO:0000259" key="2">
    <source>
        <dbReference type="Pfam" id="PF13511"/>
    </source>
</evidence>
<reference evidence="3 4" key="1">
    <citation type="submission" date="2020-09" db="EMBL/GenBank/DDBJ databases">
        <title>Pseudoxanthomonas sp. CAU 1598 isolated from sand of Yaerae Beach.</title>
        <authorList>
            <person name="Kim W."/>
        </authorList>
    </citation>
    <scope>NUCLEOTIDE SEQUENCE [LARGE SCALE GENOMIC DNA]</scope>
    <source>
        <strain evidence="3 4">CAU 1598</strain>
    </source>
</reference>
<dbReference type="EMBL" id="JACYTR010000028">
    <property type="protein sequence ID" value="MBD8526703.1"/>
    <property type="molecule type" value="Genomic_DNA"/>
</dbReference>
<dbReference type="RefSeq" id="WP_192030123.1">
    <property type="nucleotide sequence ID" value="NZ_JACYTR010000028.1"/>
</dbReference>
<evidence type="ECO:0000313" key="4">
    <source>
        <dbReference type="Proteomes" id="UP000613768"/>
    </source>
</evidence>
<feature type="domain" description="M23ase beta-sheet core" evidence="1">
    <location>
        <begin position="172"/>
        <end position="271"/>
    </location>
</feature>
<organism evidence="3 4">
    <name type="scientific">Pseudomarimonas arenosa</name>
    <dbReference type="NCBI Taxonomy" id="2774145"/>
    <lineage>
        <taxon>Bacteria</taxon>
        <taxon>Pseudomonadati</taxon>
        <taxon>Pseudomonadota</taxon>
        <taxon>Gammaproteobacteria</taxon>
        <taxon>Lysobacterales</taxon>
        <taxon>Lysobacteraceae</taxon>
        <taxon>Pseudomarimonas</taxon>
    </lineage>
</organism>
<sequence length="291" mass="31740">MLLFAVLVLLPCSARSQTVYKHVDAHGRVTYTDRPPDTDQSVETRRFRAENQPLAALRFQTERSEHIVWVRNLVSGPIEVELRLLEPAPVVAAPSLPVRRMVAASTEVAAVRLRPDGSGQAATLSVGMRALPGDPAARHSEFLYQLPFETSNWTLGQGFNGSFSHQDPESRYAVDFGLDEGTPVKAARGGIVMQVEDDFTGNGLDREKFGSRANNIRILHDDGSMAIYGHLSVDSVMVRAGARVQPGQIIGASGNTGFSTGPHLHFAVQLNRGMQLQSVPFRMQGLRLTGD</sequence>
<name>A0AAW3ZLT0_9GAMM</name>
<dbReference type="InterPro" id="IPR016047">
    <property type="entry name" value="M23ase_b-sheet_dom"/>
</dbReference>
<dbReference type="GO" id="GO:0004222">
    <property type="term" value="F:metalloendopeptidase activity"/>
    <property type="evidence" value="ECO:0007669"/>
    <property type="project" value="TreeGrafter"/>
</dbReference>
<dbReference type="InterPro" id="IPR025392">
    <property type="entry name" value="DUF4124"/>
</dbReference>
<dbReference type="Gene3D" id="2.70.70.10">
    <property type="entry name" value="Glucose Permease (Domain IIA)"/>
    <property type="match status" value="1"/>
</dbReference>
<comment type="caution">
    <text evidence="3">The sequence shown here is derived from an EMBL/GenBank/DDBJ whole genome shotgun (WGS) entry which is preliminary data.</text>
</comment>
<proteinExistence type="predicted"/>
<dbReference type="Pfam" id="PF01551">
    <property type="entry name" value="Peptidase_M23"/>
    <property type="match status" value="1"/>
</dbReference>
<feature type="domain" description="DUF4124" evidence="2">
    <location>
        <begin position="7"/>
        <end position="44"/>
    </location>
</feature>
<dbReference type="SUPFAM" id="SSF51261">
    <property type="entry name" value="Duplicated hybrid motif"/>
    <property type="match status" value="1"/>
</dbReference>
<dbReference type="PANTHER" id="PTHR21666">
    <property type="entry name" value="PEPTIDASE-RELATED"/>
    <property type="match status" value="1"/>
</dbReference>
<dbReference type="InterPro" id="IPR050570">
    <property type="entry name" value="Cell_wall_metabolism_enzyme"/>
</dbReference>
<dbReference type="AlphaFoldDB" id="A0AAW3ZLT0"/>
<keyword evidence="4" id="KW-1185">Reference proteome</keyword>
<gene>
    <name evidence="3" type="ORF">IFO71_13245</name>
</gene>
<accession>A0AAW3ZLT0</accession>
<dbReference type="CDD" id="cd12797">
    <property type="entry name" value="M23_peptidase"/>
    <property type="match status" value="1"/>
</dbReference>
<dbReference type="InterPro" id="IPR011055">
    <property type="entry name" value="Dup_hybrid_motif"/>
</dbReference>
<dbReference type="Pfam" id="PF13511">
    <property type="entry name" value="DUF4124"/>
    <property type="match status" value="1"/>
</dbReference>
<protein>
    <submittedName>
        <fullName evidence="3">M23 family metallopeptidase</fullName>
    </submittedName>
</protein>
<evidence type="ECO:0000313" key="3">
    <source>
        <dbReference type="EMBL" id="MBD8526703.1"/>
    </source>
</evidence>
<dbReference type="PANTHER" id="PTHR21666:SF294">
    <property type="entry name" value="PEPTIDASE M23"/>
    <property type="match status" value="1"/>
</dbReference>
<dbReference type="Proteomes" id="UP000613768">
    <property type="component" value="Unassembled WGS sequence"/>
</dbReference>